<comment type="caution">
    <text evidence="1">The sequence shown here is derived from an EMBL/GenBank/DDBJ whole genome shotgun (WGS) entry which is preliminary data.</text>
</comment>
<proteinExistence type="predicted"/>
<dbReference type="EMBL" id="JAMZMK010007511">
    <property type="protein sequence ID" value="KAI7744525.1"/>
    <property type="molecule type" value="Genomic_DNA"/>
</dbReference>
<organism evidence="1 2">
    <name type="scientific">Ambrosia artemisiifolia</name>
    <name type="common">Common ragweed</name>
    <dbReference type="NCBI Taxonomy" id="4212"/>
    <lineage>
        <taxon>Eukaryota</taxon>
        <taxon>Viridiplantae</taxon>
        <taxon>Streptophyta</taxon>
        <taxon>Embryophyta</taxon>
        <taxon>Tracheophyta</taxon>
        <taxon>Spermatophyta</taxon>
        <taxon>Magnoliopsida</taxon>
        <taxon>eudicotyledons</taxon>
        <taxon>Gunneridae</taxon>
        <taxon>Pentapetalae</taxon>
        <taxon>asterids</taxon>
        <taxon>campanulids</taxon>
        <taxon>Asterales</taxon>
        <taxon>Asteraceae</taxon>
        <taxon>Asteroideae</taxon>
        <taxon>Heliantheae alliance</taxon>
        <taxon>Heliantheae</taxon>
        <taxon>Ambrosia</taxon>
    </lineage>
</organism>
<evidence type="ECO:0000313" key="1">
    <source>
        <dbReference type="EMBL" id="KAI7744525.1"/>
    </source>
</evidence>
<protein>
    <submittedName>
        <fullName evidence="1">Uncharacterized protein</fullName>
    </submittedName>
</protein>
<keyword evidence="2" id="KW-1185">Reference proteome</keyword>
<dbReference type="AlphaFoldDB" id="A0AAD5CNS8"/>
<accession>A0AAD5CNS8</accession>
<name>A0AAD5CNS8_AMBAR</name>
<gene>
    <name evidence="1" type="ORF">M8C21_014589</name>
</gene>
<dbReference type="Proteomes" id="UP001206925">
    <property type="component" value="Unassembled WGS sequence"/>
</dbReference>
<sequence>VYYWREAMQVHGCMTDRSIDVSKVTALTSIPSNHANTGLQCSPEKGGAVYSKLQELANNNMDSN</sequence>
<feature type="non-terminal residue" evidence="1">
    <location>
        <position position="1"/>
    </location>
</feature>
<evidence type="ECO:0000313" key="2">
    <source>
        <dbReference type="Proteomes" id="UP001206925"/>
    </source>
</evidence>
<reference evidence="1" key="1">
    <citation type="submission" date="2022-06" db="EMBL/GenBank/DDBJ databases">
        <title>Uncovering the hologenomic basis of an extraordinary plant invasion.</title>
        <authorList>
            <person name="Bieker V.C."/>
            <person name="Martin M.D."/>
            <person name="Gilbert T."/>
            <person name="Hodgins K."/>
            <person name="Battlay P."/>
            <person name="Petersen B."/>
            <person name="Wilson J."/>
        </authorList>
    </citation>
    <scope>NUCLEOTIDE SEQUENCE</scope>
    <source>
        <strain evidence="1">AA19_3_7</strain>
        <tissue evidence="1">Leaf</tissue>
    </source>
</reference>